<dbReference type="EMBL" id="VSSQ01081106">
    <property type="protein sequence ID" value="MPN30112.1"/>
    <property type="molecule type" value="Genomic_DNA"/>
</dbReference>
<protein>
    <submittedName>
        <fullName evidence="1">Uncharacterized protein</fullName>
    </submittedName>
</protein>
<dbReference type="AlphaFoldDB" id="A0A645GVQ5"/>
<proteinExistence type="predicted"/>
<sequence length="129" mass="14867">MEFLLFKEIIASRNKSLPRTINIFAGNNANGFPFFLNENHILSCFFPILAILQCFSTFTKSNFLFQVFLHLAMHRFVEIVLVTEKEVTGSAVTIVYFNVPFFGHITDLTPLFLNIKHLLDFIVPIPNRI</sequence>
<organism evidence="1">
    <name type="scientific">bioreactor metagenome</name>
    <dbReference type="NCBI Taxonomy" id="1076179"/>
    <lineage>
        <taxon>unclassified sequences</taxon>
        <taxon>metagenomes</taxon>
        <taxon>ecological metagenomes</taxon>
    </lineage>
</organism>
<comment type="caution">
    <text evidence="1">The sequence shown here is derived from an EMBL/GenBank/DDBJ whole genome shotgun (WGS) entry which is preliminary data.</text>
</comment>
<evidence type="ECO:0000313" key="1">
    <source>
        <dbReference type="EMBL" id="MPN30112.1"/>
    </source>
</evidence>
<accession>A0A645GVQ5</accession>
<name>A0A645GVQ5_9ZZZZ</name>
<gene>
    <name evidence="1" type="ORF">SDC9_177570</name>
</gene>
<reference evidence="1" key="1">
    <citation type="submission" date="2019-08" db="EMBL/GenBank/DDBJ databases">
        <authorList>
            <person name="Kucharzyk K."/>
            <person name="Murdoch R.W."/>
            <person name="Higgins S."/>
            <person name="Loffler F."/>
        </authorList>
    </citation>
    <scope>NUCLEOTIDE SEQUENCE</scope>
</reference>